<reference evidence="1" key="1">
    <citation type="journal article" date="2021" name="Proc. Natl. Acad. Sci. U.S.A.">
        <title>A Catalog of Tens of Thousands of Viruses from Human Metagenomes Reveals Hidden Associations with Chronic Diseases.</title>
        <authorList>
            <person name="Tisza M.J."/>
            <person name="Buck C.B."/>
        </authorList>
    </citation>
    <scope>NUCLEOTIDE SEQUENCE</scope>
    <source>
        <strain evidence="1">CtpeS3</strain>
    </source>
</reference>
<protein>
    <submittedName>
        <fullName evidence="1">Uncharacterized protein</fullName>
    </submittedName>
</protein>
<sequence length="60" mass="6735">MKIDENTINHNAVRLIDDIVTDFANNNVTECDDAYKTITIGYIKGICDMANAMKEVLKVD</sequence>
<accession>A0A8S5R9Q0</accession>
<dbReference type="EMBL" id="BK015845">
    <property type="protein sequence ID" value="DAE27793.1"/>
    <property type="molecule type" value="Genomic_DNA"/>
</dbReference>
<organism evidence="1">
    <name type="scientific">virus sp. ctpeS3</name>
    <dbReference type="NCBI Taxonomy" id="2826815"/>
    <lineage>
        <taxon>Viruses</taxon>
    </lineage>
</organism>
<name>A0A8S5R9Q0_9VIRU</name>
<evidence type="ECO:0000313" key="1">
    <source>
        <dbReference type="EMBL" id="DAE27793.1"/>
    </source>
</evidence>
<proteinExistence type="predicted"/>